<sequence length="107" mass="12659">MLPAGVTEYFELMNVEKTEEGLIKIYLEEKNIAPYEYRSEKLHSKGFMPEVAVQDFPIRNQKVLLCITRRRWEVVKTGEIITRNWTAIRERARMTSEFGLFLKEVFG</sequence>
<name>A0A4Q1D619_9BACT</name>
<dbReference type="OrthoDB" id="1119824at2"/>
<keyword evidence="2" id="KW-1185">Reference proteome</keyword>
<gene>
    <name evidence="1" type="ORF">ESB13_17815</name>
</gene>
<organism evidence="1 2">
    <name type="scientific">Filimonas effusa</name>
    <dbReference type="NCBI Taxonomy" id="2508721"/>
    <lineage>
        <taxon>Bacteria</taxon>
        <taxon>Pseudomonadati</taxon>
        <taxon>Bacteroidota</taxon>
        <taxon>Chitinophagia</taxon>
        <taxon>Chitinophagales</taxon>
        <taxon>Chitinophagaceae</taxon>
        <taxon>Filimonas</taxon>
    </lineage>
</organism>
<comment type="caution">
    <text evidence="1">The sequence shown here is derived from an EMBL/GenBank/DDBJ whole genome shotgun (WGS) entry which is preliminary data.</text>
</comment>
<evidence type="ECO:0000313" key="1">
    <source>
        <dbReference type="EMBL" id="RXK84002.1"/>
    </source>
</evidence>
<dbReference type="EMBL" id="SDHZ01000002">
    <property type="protein sequence ID" value="RXK84002.1"/>
    <property type="molecule type" value="Genomic_DNA"/>
</dbReference>
<dbReference type="Proteomes" id="UP000290545">
    <property type="component" value="Unassembled WGS sequence"/>
</dbReference>
<reference evidence="1 2" key="1">
    <citation type="submission" date="2019-01" db="EMBL/GenBank/DDBJ databases">
        <title>Filimonas sp. strain TTM-71.</title>
        <authorList>
            <person name="Chen W.-M."/>
        </authorList>
    </citation>
    <scope>NUCLEOTIDE SEQUENCE [LARGE SCALE GENOMIC DNA]</scope>
    <source>
        <strain evidence="1 2">TTM-71</strain>
    </source>
</reference>
<proteinExistence type="predicted"/>
<accession>A0A4Q1D619</accession>
<dbReference type="AlphaFoldDB" id="A0A4Q1D619"/>
<evidence type="ECO:0000313" key="2">
    <source>
        <dbReference type="Proteomes" id="UP000290545"/>
    </source>
</evidence>
<protein>
    <submittedName>
        <fullName evidence="1">Transposase</fullName>
    </submittedName>
</protein>